<evidence type="ECO:0000256" key="1">
    <source>
        <dbReference type="SAM" id="SignalP"/>
    </source>
</evidence>
<protein>
    <submittedName>
        <fullName evidence="4">C-type lectin domain-containing protein</fullName>
    </submittedName>
</protein>
<feature type="chain" id="PRO_5037540278" evidence="1">
    <location>
        <begin position="18"/>
        <end position="128"/>
    </location>
</feature>
<dbReference type="AlphaFoldDB" id="A0A914CB58"/>
<dbReference type="InterPro" id="IPR050111">
    <property type="entry name" value="C-type_lectin/snaclec_domain"/>
</dbReference>
<accession>A0A914CB58</accession>
<dbReference type="Gene3D" id="3.10.100.10">
    <property type="entry name" value="Mannose-Binding Protein A, subunit A"/>
    <property type="match status" value="1"/>
</dbReference>
<dbReference type="PANTHER" id="PTHR22803">
    <property type="entry name" value="MANNOSE, PHOSPHOLIPASE, LECTIN RECEPTOR RELATED"/>
    <property type="match status" value="1"/>
</dbReference>
<dbReference type="CDD" id="cd00037">
    <property type="entry name" value="CLECT"/>
    <property type="match status" value="1"/>
</dbReference>
<sequence>MFLLILIFVSIFSALNADPPTDCNFLSLGDWKHSSTNSSVYYCFSNDQLGSFYDANAYCRTINATLASIDSVFENRDIINLSPGRYTMWWVGLHRNNDGSWAWINGDKSQYRNWDKSKKNNNKELYYN</sequence>
<dbReference type="InterPro" id="IPR001304">
    <property type="entry name" value="C-type_lectin-like"/>
</dbReference>
<dbReference type="Pfam" id="PF00059">
    <property type="entry name" value="Lectin_C"/>
    <property type="match status" value="1"/>
</dbReference>
<evidence type="ECO:0000313" key="3">
    <source>
        <dbReference type="Proteomes" id="UP000887540"/>
    </source>
</evidence>
<dbReference type="SUPFAM" id="SSF56436">
    <property type="entry name" value="C-type lectin-like"/>
    <property type="match status" value="1"/>
</dbReference>
<feature type="signal peptide" evidence="1">
    <location>
        <begin position="1"/>
        <end position="17"/>
    </location>
</feature>
<reference evidence="4" key="1">
    <citation type="submission" date="2022-11" db="UniProtKB">
        <authorList>
            <consortium name="WormBaseParasite"/>
        </authorList>
    </citation>
    <scope>IDENTIFICATION</scope>
</reference>
<dbReference type="InterPro" id="IPR016186">
    <property type="entry name" value="C-type_lectin-like/link_sf"/>
</dbReference>
<dbReference type="Proteomes" id="UP000887540">
    <property type="component" value="Unplaced"/>
</dbReference>
<organism evidence="3 4">
    <name type="scientific">Acrobeloides nanus</name>
    <dbReference type="NCBI Taxonomy" id="290746"/>
    <lineage>
        <taxon>Eukaryota</taxon>
        <taxon>Metazoa</taxon>
        <taxon>Ecdysozoa</taxon>
        <taxon>Nematoda</taxon>
        <taxon>Chromadorea</taxon>
        <taxon>Rhabditida</taxon>
        <taxon>Tylenchina</taxon>
        <taxon>Cephalobomorpha</taxon>
        <taxon>Cephaloboidea</taxon>
        <taxon>Cephalobidae</taxon>
        <taxon>Acrobeloides</taxon>
    </lineage>
</organism>
<evidence type="ECO:0000259" key="2">
    <source>
        <dbReference type="PROSITE" id="PS50041"/>
    </source>
</evidence>
<dbReference type="WBParaSite" id="ACRNAN_Path_770.g2916.t1">
    <property type="protein sequence ID" value="ACRNAN_Path_770.g2916.t1"/>
    <property type="gene ID" value="ACRNAN_Path_770.g2916"/>
</dbReference>
<name>A0A914CB58_9BILA</name>
<keyword evidence="3" id="KW-1185">Reference proteome</keyword>
<feature type="domain" description="C-type lectin" evidence="2">
    <location>
        <begin position="36"/>
        <end position="121"/>
    </location>
</feature>
<dbReference type="InterPro" id="IPR016187">
    <property type="entry name" value="CTDL_fold"/>
</dbReference>
<keyword evidence="1" id="KW-0732">Signal</keyword>
<dbReference type="PROSITE" id="PS50041">
    <property type="entry name" value="C_TYPE_LECTIN_2"/>
    <property type="match status" value="1"/>
</dbReference>
<evidence type="ECO:0000313" key="4">
    <source>
        <dbReference type="WBParaSite" id="ACRNAN_Path_770.g2916.t1"/>
    </source>
</evidence>
<proteinExistence type="predicted"/>